<proteinExistence type="predicted"/>
<dbReference type="Proteomes" id="UP001206067">
    <property type="component" value="Unassembled WGS sequence"/>
</dbReference>
<reference evidence="1 2" key="1">
    <citation type="submission" date="2022-08" db="EMBL/GenBank/DDBJ databases">
        <title>Polyphasic taxonomy analysis of Qipengyuania sp.RS5-5.</title>
        <authorList>
            <person name="Xamxidin M."/>
            <person name="Wu M."/>
        </authorList>
    </citation>
    <scope>NUCLEOTIDE SEQUENCE [LARGE SCALE GENOMIC DNA]</scope>
    <source>
        <strain evidence="1 2">RS5-5</strain>
    </source>
</reference>
<organism evidence="1 2">
    <name type="scientific">Parerythrobacter lacustris</name>
    <dbReference type="NCBI Taxonomy" id="2969984"/>
    <lineage>
        <taxon>Bacteria</taxon>
        <taxon>Pseudomonadati</taxon>
        <taxon>Pseudomonadota</taxon>
        <taxon>Alphaproteobacteria</taxon>
        <taxon>Sphingomonadales</taxon>
        <taxon>Erythrobacteraceae</taxon>
        <taxon>Parerythrobacter</taxon>
    </lineage>
</organism>
<dbReference type="InterPro" id="IPR018673">
    <property type="entry name" value="DUF2141"/>
</dbReference>
<evidence type="ECO:0000313" key="2">
    <source>
        <dbReference type="Proteomes" id="UP001206067"/>
    </source>
</evidence>
<accession>A0ABT1XL11</accession>
<comment type="caution">
    <text evidence="1">The sequence shown here is derived from an EMBL/GenBank/DDBJ whole genome shotgun (WGS) entry which is preliminary data.</text>
</comment>
<dbReference type="EMBL" id="JANKHH010000001">
    <property type="protein sequence ID" value="MCR2832356.1"/>
    <property type="molecule type" value="Genomic_DNA"/>
</dbReference>
<keyword evidence="2" id="KW-1185">Reference proteome</keyword>
<protein>
    <submittedName>
        <fullName evidence="1">DUF2141 domain-containing protein</fullName>
    </submittedName>
</protein>
<gene>
    <name evidence="1" type="ORF">NSO95_00230</name>
</gene>
<dbReference type="RefSeq" id="WP_257594120.1">
    <property type="nucleotide sequence ID" value="NZ_JANKHH010000001.1"/>
</dbReference>
<sequence>MLQAWTTAQTATIKVTVTDLRNTKGVVRACLTPDEDDFPKCKKSSANSVVVPAGKSVSLSFAGVKPGRYAIALLHDENNNNKADRALMMMPKEGFGFSRDAKVRMGPPSFGSAAFTVESGTSSQSIRMRYML</sequence>
<name>A0ABT1XL11_9SPHN</name>
<dbReference type="Pfam" id="PF09912">
    <property type="entry name" value="DUF2141"/>
    <property type="match status" value="1"/>
</dbReference>
<evidence type="ECO:0000313" key="1">
    <source>
        <dbReference type="EMBL" id="MCR2832356.1"/>
    </source>
</evidence>